<dbReference type="NCBIfam" id="TIGR02937">
    <property type="entry name" value="sigma70-ECF"/>
    <property type="match status" value="1"/>
</dbReference>
<evidence type="ECO:0000313" key="9">
    <source>
        <dbReference type="Proteomes" id="UP000320421"/>
    </source>
</evidence>
<dbReference type="InterPro" id="IPR013249">
    <property type="entry name" value="RNA_pol_sigma70_r4_t2"/>
</dbReference>
<keyword evidence="4" id="KW-0238">DNA-binding</keyword>
<evidence type="ECO:0000259" key="6">
    <source>
        <dbReference type="Pfam" id="PF04542"/>
    </source>
</evidence>
<dbReference type="AlphaFoldDB" id="A0A517PLF8"/>
<keyword evidence="9" id="KW-1185">Reference proteome</keyword>
<dbReference type="InterPro" id="IPR014284">
    <property type="entry name" value="RNA_pol_sigma-70_dom"/>
</dbReference>
<dbReference type="GO" id="GO:0006352">
    <property type="term" value="P:DNA-templated transcription initiation"/>
    <property type="evidence" value="ECO:0007669"/>
    <property type="project" value="InterPro"/>
</dbReference>
<name>A0A517PLF8_9PLAN</name>
<dbReference type="RefSeq" id="WP_145182729.1">
    <property type="nucleotide sequence ID" value="NZ_CP036266.1"/>
</dbReference>
<dbReference type="InterPro" id="IPR007627">
    <property type="entry name" value="RNA_pol_sigma70_r2"/>
</dbReference>
<dbReference type="Gene3D" id="1.10.10.10">
    <property type="entry name" value="Winged helix-like DNA-binding domain superfamily/Winged helix DNA-binding domain"/>
    <property type="match status" value="1"/>
</dbReference>
<evidence type="ECO:0000259" key="7">
    <source>
        <dbReference type="Pfam" id="PF08281"/>
    </source>
</evidence>
<dbReference type="SUPFAM" id="SSF88946">
    <property type="entry name" value="Sigma2 domain of RNA polymerase sigma factors"/>
    <property type="match status" value="1"/>
</dbReference>
<dbReference type="Pfam" id="PF08281">
    <property type="entry name" value="Sigma70_r4_2"/>
    <property type="match status" value="1"/>
</dbReference>
<dbReference type="GO" id="GO:0003677">
    <property type="term" value="F:DNA binding"/>
    <property type="evidence" value="ECO:0007669"/>
    <property type="project" value="UniProtKB-KW"/>
</dbReference>
<proteinExistence type="inferred from homology"/>
<gene>
    <name evidence="8" type="primary">sigL_2</name>
    <name evidence="8" type="ORF">HG66A1_19920</name>
</gene>
<dbReference type="PANTHER" id="PTHR43133:SF8">
    <property type="entry name" value="RNA POLYMERASE SIGMA FACTOR HI_1459-RELATED"/>
    <property type="match status" value="1"/>
</dbReference>
<dbReference type="Pfam" id="PF04542">
    <property type="entry name" value="Sigma70_r2"/>
    <property type="match status" value="1"/>
</dbReference>
<dbReference type="InterPro" id="IPR013324">
    <property type="entry name" value="RNA_pol_sigma_r3/r4-like"/>
</dbReference>
<evidence type="ECO:0000256" key="5">
    <source>
        <dbReference type="ARBA" id="ARBA00023163"/>
    </source>
</evidence>
<keyword evidence="3" id="KW-0731">Sigma factor</keyword>
<evidence type="ECO:0000256" key="1">
    <source>
        <dbReference type="ARBA" id="ARBA00010641"/>
    </source>
</evidence>
<dbReference type="GO" id="GO:0016987">
    <property type="term" value="F:sigma factor activity"/>
    <property type="evidence" value="ECO:0007669"/>
    <property type="project" value="UniProtKB-KW"/>
</dbReference>
<reference evidence="8 9" key="1">
    <citation type="submission" date="2019-02" db="EMBL/GenBank/DDBJ databases">
        <title>Deep-cultivation of Planctomycetes and their phenomic and genomic characterization uncovers novel biology.</title>
        <authorList>
            <person name="Wiegand S."/>
            <person name="Jogler M."/>
            <person name="Boedeker C."/>
            <person name="Pinto D."/>
            <person name="Vollmers J."/>
            <person name="Rivas-Marin E."/>
            <person name="Kohn T."/>
            <person name="Peeters S.H."/>
            <person name="Heuer A."/>
            <person name="Rast P."/>
            <person name="Oberbeckmann S."/>
            <person name="Bunk B."/>
            <person name="Jeske O."/>
            <person name="Meyerdierks A."/>
            <person name="Storesund J.E."/>
            <person name="Kallscheuer N."/>
            <person name="Luecker S."/>
            <person name="Lage O.M."/>
            <person name="Pohl T."/>
            <person name="Merkel B.J."/>
            <person name="Hornburger P."/>
            <person name="Mueller R.-W."/>
            <person name="Bruemmer F."/>
            <person name="Labrenz M."/>
            <person name="Spormann A.M."/>
            <person name="Op den Camp H."/>
            <person name="Overmann J."/>
            <person name="Amann R."/>
            <person name="Jetten M.S.M."/>
            <person name="Mascher T."/>
            <person name="Medema M.H."/>
            <person name="Devos D.P."/>
            <person name="Kaster A.-K."/>
            <person name="Ovreas L."/>
            <person name="Rohde M."/>
            <person name="Galperin M.Y."/>
            <person name="Jogler C."/>
        </authorList>
    </citation>
    <scope>NUCLEOTIDE SEQUENCE [LARGE SCALE GENOMIC DNA]</scope>
    <source>
        <strain evidence="8 9">HG66A1</strain>
    </source>
</reference>
<dbReference type="InterPro" id="IPR013325">
    <property type="entry name" value="RNA_pol_sigma_r2"/>
</dbReference>
<dbReference type="InterPro" id="IPR039425">
    <property type="entry name" value="RNA_pol_sigma-70-like"/>
</dbReference>
<comment type="similarity">
    <text evidence="1">Belongs to the sigma-70 factor family. ECF subfamily.</text>
</comment>
<keyword evidence="5" id="KW-0804">Transcription</keyword>
<evidence type="ECO:0000313" key="8">
    <source>
        <dbReference type="EMBL" id="QDT20207.1"/>
    </source>
</evidence>
<keyword evidence="2" id="KW-0805">Transcription regulation</keyword>
<dbReference type="OrthoDB" id="9795666at2"/>
<organism evidence="8 9">
    <name type="scientific">Gimesia chilikensis</name>
    <dbReference type="NCBI Taxonomy" id="2605989"/>
    <lineage>
        <taxon>Bacteria</taxon>
        <taxon>Pseudomonadati</taxon>
        <taxon>Planctomycetota</taxon>
        <taxon>Planctomycetia</taxon>
        <taxon>Planctomycetales</taxon>
        <taxon>Planctomycetaceae</taxon>
        <taxon>Gimesia</taxon>
    </lineage>
</organism>
<feature type="domain" description="RNA polymerase sigma factor 70 region 4 type 2" evidence="7">
    <location>
        <begin position="158"/>
        <end position="209"/>
    </location>
</feature>
<dbReference type="SUPFAM" id="SSF88659">
    <property type="entry name" value="Sigma3 and sigma4 domains of RNA polymerase sigma factors"/>
    <property type="match status" value="1"/>
</dbReference>
<dbReference type="Proteomes" id="UP000320421">
    <property type="component" value="Chromosome"/>
</dbReference>
<evidence type="ECO:0000256" key="2">
    <source>
        <dbReference type="ARBA" id="ARBA00023015"/>
    </source>
</evidence>
<evidence type="ECO:0000256" key="4">
    <source>
        <dbReference type="ARBA" id="ARBA00023125"/>
    </source>
</evidence>
<dbReference type="PANTHER" id="PTHR43133">
    <property type="entry name" value="RNA POLYMERASE ECF-TYPE SIGMA FACTO"/>
    <property type="match status" value="1"/>
</dbReference>
<sequence>MPETSLYQGSGRNLLEIQNVPGYRRGMSTCENLESRSDEKLADLIKGQGETFAQKQEAEAAFNLLYDRHASVLLGFLKVRCSSHIVAGDIAQETWLRAWQKIPEYFDGSHFRGWLFQIAKNLLLDEFRKKKMTSLSEGMDAPEMQDAAQAFINQEEKQQLQDCLSQLDDSRQQIVQLRLSGQSHREISDQLQIDYTTVQTRFHRAKQFLEECVQSTRKETA</sequence>
<accession>A0A517PLF8</accession>
<dbReference type="EMBL" id="CP036266">
    <property type="protein sequence ID" value="QDT20207.1"/>
    <property type="molecule type" value="Genomic_DNA"/>
</dbReference>
<dbReference type="InterPro" id="IPR036388">
    <property type="entry name" value="WH-like_DNA-bd_sf"/>
</dbReference>
<protein>
    <submittedName>
        <fullName evidence="8">ECF RNA polymerase sigma factor SigL</fullName>
    </submittedName>
</protein>
<evidence type="ECO:0000256" key="3">
    <source>
        <dbReference type="ARBA" id="ARBA00023082"/>
    </source>
</evidence>
<dbReference type="Gene3D" id="1.10.1740.10">
    <property type="match status" value="1"/>
</dbReference>
<feature type="domain" description="RNA polymerase sigma-70 region 2" evidence="6">
    <location>
        <begin position="65"/>
        <end position="131"/>
    </location>
</feature>